<name>A0A8X6NT13_NEPPI</name>
<accession>A0A8X6NT13</accession>
<protein>
    <submittedName>
        <fullName evidence="1">Uncharacterized protein</fullName>
    </submittedName>
</protein>
<comment type="caution">
    <text evidence="1">The sequence shown here is derived from an EMBL/GenBank/DDBJ whole genome shotgun (WGS) entry which is preliminary data.</text>
</comment>
<evidence type="ECO:0000313" key="2">
    <source>
        <dbReference type="Proteomes" id="UP000887013"/>
    </source>
</evidence>
<dbReference type="AlphaFoldDB" id="A0A8X6NT13"/>
<keyword evidence="2" id="KW-1185">Reference proteome</keyword>
<evidence type="ECO:0000313" key="1">
    <source>
        <dbReference type="EMBL" id="GFT30687.1"/>
    </source>
</evidence>
<organism evidence="1 2">
    <name type="scientific">Nephila pilipes</name>
    <name type="common">Giant wood spider</name>
    <name type="synonym">Nephila maculata</name>
    <dbReference type="NCBI Taxonomy" id="299642"/>
    <lineage>
        <taxon>Eukaryota</taxon>
        <taxon>Metazoa</taxon>
        <taxon>Ecdysozoa</taxon>
        <taxon>Arthropoda</taxon>
        <taxon>Chelicerata</taxon>
        <taxon>Arachnida</taxon>
        <taxon>Araneae</taxon>
        <taxon>Araneomorphae</taxon>
        <taxon>Entelegynae</taxon>
        <taxon>Araneoidea</taxon>
        <taxon>Nephilidae</taxon>
        <taxon>Nephila</taxon>
    </lineage>
</organism>
<dbReference type="EMBL" id="BMAW01012843">
    <property type="protein sequence ID" value="GFT30687.1"/>
    <property type="molecule type" value="Genomic_DNA"/>
</dbReference>
<proteinExistence type="predicted"/>
<dbReference type="Proteomes" id="UP000887013">
    <property type="component" value="Unassembled WGS sequence"/>
</dbReference>
<gene>
    <name evidence="1" type="ORF">NPIL_388391</name>
</gene>
<reference evidence="1" key="1">
    <citation type="submission" date="2020-08" db="EMBL/GenBank/DDBJ databases">
        <title>Multicomponent nature underlies the extraordinary mechanical properties of spider dragline silk.</title>
        <authorList>
            <person name="Kono N."/>
            <person name="Nakamura H."/>
            <person name="Mori M."/>
            <person name="Yoshida Y."/>
            <person name="Ohtoshi R."/>
            <person name="Malay A.D."/>
            <person name="Moran D.A.P."/>
            <person name="Tomita M."/>
            <person name="Numata K."/>
            <person name="Arakawa K."/>
        </authorList>
    </citation>
    <scope>NUCLEOTIDE SEQUENCE</scope>
</reference>
<sequence length="94" mass="10841">MEHLRRQLRGEQEYFSFNNFGHVAKDCHFSCTLCGESGRGKYKSEHRMITVNVCEQESSIPYRYMKPVFVNDPRVTAPLDMGSSSCLLKKMNST</sequence>